<evidence type="ECO:0000256" key="9">
    <source>
        <dbReference type="ARBA" id="ARBA00048367"/>
    </source>
</evidence>
<evidence type="ECO:0000256" key="3">
    <source>
        <dbReference type="ARBA" id="ARBA00022527"/>
    </source>
</evidence>
<keyword evidence="5" id="KW-0547">Nucleotide-binding</keyword>
<evidence type="ECO:0000256" key="6">
    <source>
        <dbReference type="ARBA" id="ARBA00022777"/>
    </source>
</evidence>
<dbReference type="InterPro" id="IPR008271">
    <property type="entry name" value="Ser/Thr_kinase_AS"/>
</dbReference>
<dbReference type="SUPFAM" id="SSF56112">
    <property type="entry name" value="Protein kinase-like (PK-like)"/>
    <property type="match status" value="1"/>
</dbReference>
<organism evidence="11 12">
    <name type="scientific">Macrolepiota fuliginosa MF-IS2</name>
    <dbReference type="NCBI Taxonomy" id="1400762"/>
    <lineage>
        <taxon>Eukaryota</taxon>
        <taxon>Fungi</taxon>
        <taxon>Dikarya</taxon>
        <taxon>Basidiomycota</taxon>
        <taxon>Agaricomycotina</taxon>
        <taxon>Agaricomycetes</taxon>
        <taxon>Agaricomycetidae</taxon>
        <taxon>Agaricales</taxon>
        <taxon>Agaricineae</taxon>
        <taxon>Agaricaceae</taxon>
        <taxon>Macrolepiota</taxon>
    </lineage>
</organism>
<dbReference type="Gene3D" id="1.10.510.10">
    <property type="entry name" value="Transferase(Phosphotransferase) domain 1"/>
    <property type="match status" value="1"/>
</dbReference>
<reference evidence="11" key="1">
    <citation type="submission" date="2020-11" db="EMBL/GenBank/DDBJ databases">
        <authorList>
            <consortium name="DOE Joint Genome Institute"/>
            <person name="Ahrendt S."/>
            <person name="Riley R."/>
            <person name="Andreopoulos W."/>
            <person name="Labutti K."/>
            <person name="Pangilinan J."/>
            <person name="Ruiz-Duenas F.J."/>
            <person name="Barrasa J.M."/>
            <person name="Sanchez-Garcia M."/>
            <person name="Camarero S."/>
            <person name="Miyauchi S."/>
            <person name="Serrano A."/>
            <person name="Linde D."/>
            <person name="Babiker R."/>
            <person name="Drula E."/>
            <person name="Ayuso-Fernandez I."/>
            <person name="Pacheco R."/>
            <person name="Padilla G."/>
            <person name="Ferreira P."/>
            <person name="Barriuso J."/>
            <person name="Kellner H."/>
            <person name="Castanera R."/>
            <person name="Alfaro M."/>
            <person name="Ramirez L."/>
            <person name="Pisabarro A.G."/>
            <person name="Kuo A."/>
            <person name="Tritt A."/>
            <person name="Lipzen A."/>
            <person name="He G."/>
            <person name="Yan M."/>
            <person name="Ng V."/>
            <person name="Cullen D."/>
            <person name="Martin F."/>
            <person name="Rosso M.-N."/>
            <person name="Henrissat B."/>
            <person name="Hibbett D."/>
            <person name="Martinez A.T."/>
            <person name="Grigoriev I.V."/>
        </authorList>
    </citation>
    <scope>NUCLEOTIDE SEQUENCE</scope>
    <source>
        <strain evidence="11">MF-IS2</strain>
    </source>
</reference>
<dbReference type="EMBL" id="MU151439">
    <property type="protein sequence ID" value="KAF9443744.1"/>
    <property type="molecule type" value="Genomic_DNA"/>
</dbReference>
<dbReference type="OrthoDB" id="413582at2759"/>
<evidence type="ECO:0000256" key="5">
    <source>
        <dbReference type="ARBA" id="ARBA00022741"/>
    </source>
</evidence>
<dbReference type="Pfam" id="PF00069">
    <property type="entry name" value="Pkinase"/>
    <property type="match status" value="1"/>
</dbReference>
<dbReference type="PROSITE" id="PS00108">
    <property type="entry name" value="PROTEIN_KINASE_ST"/>
    <property type="match status" value="1"/>
</dbReference>
<keyword evidence="6 11" id="KW-0418">Kinase</keyword>
<dbReference type="GO" id="GO:0005634">
    <property type="term" value="C:nucleus"/>
    <property type="evidence" value="ECO:0007669"/>
    <property type="project" value="TreeGrafter"/>
</dbReference>
<evidence type="ECO:0000313" key="11">
    <source>
        <dbReference type="EMBL" id="KAF9443744.1"/>
    </source>
</evidence>
<evidence type="ECO:0000256" key="1">
    <source>
        <dbReference type="ARBA" id="ARBA00006485"/>
    </source>
</evidence>
<dbReference type="GO" id="GO:0005524">
    <property type="term" value="F:ATP binding"/>
    <property type="evidence" value="ECO:0007669"/>
    <property type="project" value="UniProtKB-KW"/>
</dbReference>
<protein>
    <recommendedName>
        <fullName evidence="2">cyclin-dependent kinase</fullName>
        <ecNumber evidence="2">2.7.11.22</ecNumber>
    </recommendedName>
</protein>
<dbReference type="EC" id="2.7.11.22" evidence="2"/>
<evidence type="ECO:0000256" key="7">
    <source>
        <dbReference type="ARBA" id="ARBA00022840"/>
    </source>
</evidence>
<dbReference type="InterPro" id="IPR000719">
    <property type="entry name" value="Prot_kinase_dom"/>
</dbReference>
<accession>A0A9P5X502</accession>
<dbReference type="InterPro" id="IPR011009">
    <property type="entry name" value="Kinase-like_dom_sf"/>
</dbReference>
<dbReference type="PANTHER" id="PTHR24056">
    <property type="entry name" value="CELL DIVISION PROTEIN KINASE"/>
    <property type="match status" value="1"/>
</dbReference>
<dbReference type="SMART" id="SM00220">
    <property type="entry name" value="S_TKc"/>
    <property type="match status" value="1"/>
</dbReference>
<sequence>MDFDILSQSPASTVSRNTALDVALKCAPTSKRTAREPHDIRKEIRVLTTLDHPGIITLLDTFTDDDGNLAYYMPYLPLGLIDLLESTAFSPHPFTTNFQHGRDLAAEERFSTITRSIVLQALFALTYLHANNIAHRDIKPENFLITHDGYIKLIDFGIAYHDIGEPDPTDIWPEPRNRLYFEVSTGAYRAPELLFGARNYDPFAIDRWSFGATLASFFTPLRLTSPTDDDNYDQEDIHDPFIIPSHLDLSTPNTYWSRDTLYDASRSEIGLAWSIFKVHGTPNEHSWPEWNSLPQSQTLMFNVVEGKGLTRESLPHLPLDPDEERKGDEESPLATIVDLINRFLRYPYRARLSFADALAHPWFSKTSIVLVPPGYRSVVERHWDVVLSSSGEQDEVPRSEVEEVWKPTVEEKGIAKETTESRMTEIWNEKTLREWFSQILSTSKV</sequence>
<keyword evidence="7" id="KW-0067">ATP-binding</keyword>
<comment type="catalytic activity">
    <reaction evidence="8">
        <text>L-threonyl-[protein] + ATP = O-phospho-L-threonyl-[protein] + ADP + H(+)</text>
        <dbReference type="Rhea" id="RHEA:46608"/>
        <dbReference type="Rhea" id="RHEA-COMP:11060"/>
        <dbReference type="Rhea" id="RHEA-COMP:11605"/>
        <dbReference type="ChEBI" id="CHEBI:15378"/>
        <dbReference type="ChEBI" id="CHEBI:30013"/>
        <dbReference type="ChEBI" id="CHEBI:30616"/>
        <dbReference type="ChEBI" id="CHEBI:61977"/>
        <dbReference type="ChEBI" id="CHEBI:456216"/>
        <dbReference type="EC" id="2.7.11.22"/>
    </reaction>
</comment>
<keyword evidence="3" id="KW-0723">Serine/threonine-protein kinase</keyword>
<feature type="domain" description="Protein kinase" evidence="10">
    <location>
        <begin position="1"/>
        <end position="363"/>
    </location>
</feature>
<gene>
    <name evidence="11" type="ORF">P691DRAFT_678905</name>
</gene>
<evidence type="ECO:0000256" key="8">
    <source>
        <dbReference type="ARBA" id="ARBA00047811"/>
    </source>
</evidence>
<keyword evidence="4" id="KW-0808">Transferase</keyword>
<dbReference type="GO" id="GO:0004693">
    <property type="term" value="F:cyclin-dependent protein serine/threonine kinase activity"/>
    <property type="evidence" value="ECO:0007669"/>
    <property type="project" value="UniProtKB-EC"/>
</dbReference>
<comment type="caution">
    <text evidence="11">The sequence shown here is derived from an EMBL/GenBank/DDBJ whole genome shotgun (WGS) entry which is preliminary data.</text>
</comment>
<dbReference type="AlphaFoldDB" id="A0A9P5X502"/>
<keyword evidence="12" id="KW-1185">Reference proteome</keyword>
<dbReference type="Proteomes" id="UP000807342">
    <property type="component" value="Unassembled WGS sequence"/>
</dbReference>
<evidence type="ECO:0000256" key="4">
    <source>
        <dbReference type="ARBA" id="ARBA00022679"/>
    </source>
</evidence>
<dbReference type="PROSITE" id="PS50011">
    <property type="entry name" value="PROTEIN_KINASE_DOM"/>
    <property type="match status" value="1"/>
</dbReference>
<name>A0A9P5X502_9AGAR</name>
<dbReference type="Gene3D" id="3.30.200.20">
    <property type="entry name" value="Phosphorylase Kinase, domain 1"/>
    <property type="match status" value="1"/>
</dbReference>
<evidence type="ECO:0000313" key="12">
    <source>
        <dbReference type="Proteomes" id="UP000807342"/>
    </source>
</evidence>
<comment type="similarity">
    <text evidence="1">Belongs to the protein kinase superfamily. CMGC Ser/Thr protein kinase family. CDC2/CDKX subfamily.</text>
</comment>
<evidence type="ECO:0000256" key="2">
    <source>
        <dbReference type="ARBA" id="ARBA00012425"/>
    </source>
</evidence>
<dbReference type="PANTHER" id="PTHR24056:SF171">
    <property type="entry name" value="CYCLIN-DEPENDENT KINASE 20"/>
    <property type="match status" value="1"/>
</dbReference>
<dbReference type="InterPro" id="IPR050108">
    <property type="entry name" value="CDK"/>
</dbReference>
<evidence type="ECO:0000259" key="10">
    <source>
        <dbReference type="PROSITE" id="PS50011"/>
    </source>
</evidence>
<proteinExistence type="inferred from homology"/>
<comment type="catalytic activity">
    <reaction evidence="9">
        <text>L-seryl-[protein] + ATP = O-phospho-L-seryl-[protein] + ADP + H(+)</text>
        <dbReference type="Rhea" id="RHEA:17989"/>
        <dbReference type="Rhea" id="RHEA-COMP:9863"/>
        <dbReference type="Rhea" id="RHEA-COMP:11604"/>
        <dbReference type="ChEBI" id="CHEBI:15378"/>
        <dbReference type="ChEBI" id="CHEBI:29999"/>
        <dbReference type="ChEBI" id="CHEBI:30616"/>
        <dbReference type="ChEBI" id="CHEBI:83421"/>
        <dbReference type="ChEBI" id="CHEBI:456216"/>
        <dbReference type="EC" id="2.7.11.22"/>
    </reaction>
</comment>